<accession>A0A9Q8SH10</accession>
<dbReference type="Proteomes" id="UP000830671">
    <property type="component" value="Chromosome 10"/>
</dbReference>
<dbReference type="KEGG" id="clup:CLUP02_18266"/>
<feature type="region of interest" description="Disordered" evidence="1">
    <location>
        <begin position="302"/>
        <end position="328"/>
    </location>
</feature>
<evidence type="ECO:0000313" key="3">
    <source>
        <dbReference type="Proteomes" id="UP000830671"/>
    </source>
</evidence>
<protein>
    <submittedName>
        <fullName evidence="2">Uncharacterized protein</fullName>
    </submittedName>
</protein>
<keyword evidence="3" id="KW-1185">Reference proteome</keyword>
<dbReference type="RefSeq" id="XP_049138392.1">
    <property type="nucleotide sequence ID" value="XM_049297168.1"/>
</dbReference>
<gene>
    <name evidence="2" type="ORF">CLUP02_18266</name>
</gene>
<dbReference type="GeneID" id="73352178"/>
<reference evidence="2" key="1">
    <citation type="journal article" date="2021" name="Mol. Plant Microbe Interact.">
        <title>Complete Genome Sequence of the Plant-Pathogenic Fungus Colletotrichum lupini.</title>
        <authorList>
            <person name="Baroncelli R."/>
            <person name="Pensec F."/>
            <person name="Da Lio D."/>
            <person name="Boufleur T."/>
            <person name="Vicente I."/>
            <person name="Sarrocco S."/>
            <person name="Picot A."/>
            <person name="Baraldi E."/>
            <person name="Sukno S."/>
            <person name="Thon M."/>
            <person name="Le Floch G."/>
        </authorList>
    </citation>
    <scope>NUCLEOTIDE SEQUENCE</scope>
    <source>
        <strain evidence="2">IMI 504893</strain>
    </source>
</reference>
<feature type="compositionally biased region" description="Basic and acidic residues" evidence="1">
    <location>
        <begin position="302"/>
        <end position="322"/>
    </location>
</feature>
<dbReference type="EMBL" id="CP019472">
    <property type="protein sequence ID" value="UQC76751.1"/>
    <property type="molecule type" value="Genomic_DNA"/>
</dbReference>
<name>A0A9Q8SH10_9PEZI</name>
<evidence type="ECO:0000256" key="1">
    <source>
        <dbReference type="SAM" id="MobiDB-lite"/>
    </source>
</evidence>
<evidence type="ECO:0000313" key="2">
    <source>
        <dbReference type="EMBL" id="UQC76751.1"/>
    </source>
</evidence>
<proteinExistence type="predicted"/>
<organism evidence="2 3">
    <name type="scientific">Colletotrichum lupini</name>
    <dbReference type="NCBI Taxonomy" id="145971"/>
    <lineage>
        <taxon>Eukaryota</taxon>
        <taxon>Fungi</taxon>
        <taxon>Dikarya</taxon>
        <taxon>Ascomycota</taxon>
        <taxon>Pezizomycotina</taxon>
        <taxon>Sordariomycetes</taxon>
        <taxon>Hypocreomycetidae</taxon>
        <taxon>Glomerellales</taxon>
        <taxon>Glomerellaceae</taxon>
        <taxon>Colletotrichum</taxon>
        <taxon>Colletotrichum acutatum species complex</taxon>
    </lineage>
</organism>
<sequence>MKGCGSANSPKPAAEAASPLGNFQALKDRLQGIPTIGRFSKRLHTPAATLLPTCSSQPSNMPIFQLPVTVIKAMYRRRQVLNLEMKKPFRLDNTRMATKWKMYLNLGLYAAKFLFMTPIGANFSVHPLTMFKQSESVKRIIRDVQKDGNRKMTPDQVVHAWNVPMTSEIPAPKGADKPLPNLWIEEGTPKSGLQHMVGSDDKIGSWEGKGIPRELQREKIPMFVEAATTAGRRITTQGSRDDRHIMSTYIEGRVLKTAVTVGSNGYIVGANPAKKFKVKPGDPGEVSDRTVENLYRYPLNCPDRRRTDEAKKGEEMERKEPAMPKAKTSHLGRFFNRDNFNPVPSARCRRRRASITFLSPDFTSTAYANIQSDYVFLGSAYE</sequence>
<dbReference type="AlphaFoldDB" id="A0A9Q8SH10"/>